<dbReference type="Proteomes" id="UP000244867">
    <property type="component" value="Unassembled WGS sequence"/>
</dbReference>
<dbReference type="EMBL" id="PYXZ01000011">
    <property type="protein sequence ID" value="PUA79276.1"/>
    <property type="molecule type" value="Genomic_DNA"/>
</dbReference>
<sequence>MTSSSENPDGGDVVGVGVSAVGVGSAGVLDGLDGVLDGLALGLGEPMLAGLSSLQPARASSTAVAATVERVRCTLATVAARMSGLLTSPYGASDVSNS</sequence>
<proteinExistence type="predicted"/>
<keyword evidence="2" id="KW-1185">Reference proteome</keyword>
<name>A0A2R7YT97_9ACTN</name>
<evidence type="ECO:0000313" key="2">
    <source>
        <dbReference type="Proteomes" id="UP000244867"/>
    </source>
</evidence>
<organism evidence="1 2">
    <name type="scientific">Nocardioides currus</name>
    <dbReference type="NCBI Taxonomy" id="2133958"/>
    <lineage>
        <taxon>Bacteria</taxon>
        <taxon>Bacillati</taxon>
        <taxon>Actinomycetota</taxon>
        <taxon>Actinomycetes</taxon>
        <taxon>Propionibacteriales</taxon>
        <taxon>Nocardioidaceae</taxon>
        <taxon>Nocardioides</taxon>
    </lineage>
</organism>
<dbReference type="AlphaFoldDB" id="A0A2R7YT97"/>
<accession>A0A2R7YT97</accession>
<comment type="caution">
    <text evidence="1">The sequence shown here is derived from an EMBL/GenBank/DDBJ whole genome shotgun (WGS) entry which is preliminary data.</text>
</comment>
<reference evidence="1 2" key="1">
    <citation type="submission" date="2018-03" db="EMBL/GenBank/DDBJ databases">
        <authorList>
            <person name="Keele B.F."/>
        </authorList>
    </citation>
    <scope>NUCLEOTIDE SEQUENCE [LARGE SCALE GENOMIC DNA]</scope>
    <source>
        <strain evidence="1 2">IB-3</strain>
    </source>
</reference>
<gene>
    <name evidence="1" type="ORF">C7S10_19805</name>
</gene>
<evidence type="ECO:0000313" key="1">
    <source>
        <dbReference type="EMBL" id="PUA79276.1"/>
    </source>
</evidence>
<protein>
    <submittedName>
        <fullName evidence="1">Uncharacterized protein</fullName>
    </submittedName>
</protein>